<evidence type="ECO:0000313" key="5">
    <source>
        <dbReference type="Proteomes" id="UP000503096"/>
    </source>
</evidence>
<dbReference type="InterPro" id="IPR000667">
    <property type="entry name" value="Peptidase_S13"/>
</dbReference>
<feature type="chain" id="PRO_5026937673" evidence="3">
    <location>
        <begin position="21"/>
        <end position="477"/>
    </location>
</feature>
<proteinExistence type="inferred from homology"/>
<dbReference type="AlphaFoldDB" id="A0A6M4H8C8"/>
<dbReference type="EMBL" id="CP053073">
    <property type="protein sequence ID" value="QJR14634.1"/>
    <property type="molecule type" value="Genomic_DNA"/>
</dbReference>
<dbReference type="PANTHER" id="PTHR30023">
    <property type="entry name" value="D-ALANYL-D-ALANINE CARBOXYPEPTIDASE"/>
    <property type="match status" value="1"/>
</dbReference>
<evidence type="ECO:0000256" key="2">
    <source>
        <dbReference type="ARBA" id="ARBA00022801"/>
    </source>
</evidence>
<dbReference type="NCBIfam" id="TIGR00666">
    <property type="entry name" value="PBP4"/>
    <property type="match status" value="1"/>
</dbReference>
<sequence length="477" mass="51425">MIARFMLAGALLAAGHPAVAAGIPDSIARQARAAGIPEDAITLVVQRPGDGATLASHHADRPVAPASTLKLLTALVALETFGPGYRGSAELRTRAEAVDGVLEGDLVLKGFADVDLDTAAFERMLTGLRARGIREIRGDFILDRTFFDPARTDVGLPPFDEAPEFRYNVVPDAVLLNTNLMRLELSADEKAMRVLVSTPLEGVVVSAGEMKLVDKPCEDWEDFWTIPVVKESAGTIHVRLQGEFPRRCNASTEINVIERVAFADRLFRALWTRLGGTFTGKTRDGVAPTDAIVLSTHRSRAFSQVLHDINKRSDNPITRVTYLTIGARPPDGPLLPTAERSERFVRAWMKQRGIDDAGLVLENGSGLSRKERVKASQLAAVLRAGAHSVWSAEFAASLPIVGHDGGGMRTRLRGVAIAEGTRFKTGTLKDSTGLAGYLRTAAGETRIVVAIINHENAKKGVARPLVDALVEWAATLK</sequence>
<gene>
    <name evidence="4" type="primary">dacC_1</name>
    <name evidence="4" type="ORF">DSM104440_01441</name>
</gene>
<dbReference type="Gene3D" id="3.50.80.20">
    <property type="entry name" value="D-Ala-D-Ala carboxypeptidase C, peptidase S13"/>
    <property type="match status" value="1"/>
</dbReference>
<keyword evidence="5" id="KW-1185">Reference proteome</keyword>
<dbReference type="KEGG" id="upl:DSM104440_01441"/>
<dbReference type="PRINTS" id="PR00922">
    <property type="entry name" value="DADACBPTASE3"/>
</dbReference>
<dbReference type="GO" id="GO:0009002">
    <property type="term" value="F:serine-type D-Ala-D-Ala carboxypeptidase activity"/>
    <property type="evidence" value="ECO:0007669"/>
    <property type="project" value="UniProtKB-EC"/>
</dbReference>
<dbReference type="RefSeq" id="WP_171161365.1">
    <property type="nucleotide sequence ID" value="NZ_CP053073.1"/>
</dbReference>
<protein>
    <submittedName>
        <fullName evidence="4">D-alanyl-D-alanine carboxypeptidase DacC</fullName>
        <ecNumber evidence="4">3.4.16.4</ecNumber>
    </submittedName>
</protein>
<dbReference type="InterPro" id="IPR012338">
    <property type="entry name" value="Beta-lactam/transpept-like"/>
</dbReference>
<evidence type="ECO:0000313" key="4">
    <source>
        <dbReference type="EMBL" id="QJR14634.1"/>
    </source>
</evidence>
<dbReference type="InParanoid" id="A0A6M4H8C8"/>
<dbReference type="GO" id="GO:0000270">
    <property type="term" value="P:peptidoglycan metabolic process"/>
    <property type="evidence" value="ECO:0007669"/>
    <property type="project" value="TreeGrafter"/>
</dbReference>
<evidence type="ECO:0000256" key="3">
    <source>
        <dbReference type="SAM" id="SignalP"/>
    </source>
</evidence>
<dbReference type="GO" id="GO:0006508">
    <property type="term" value="P:proteolysis"/>
    <property type="evidence" value="ECO:0007669"/>
    <property type="project" value="InterPro"/>
</dbReference>
<organism evidence="4 5">
    <name type="scientific">Usitatibacter palustris</name>
    <dbReference type="NCBI Taxonomy" id="2732487"/>
    <lineage>
        <taxon>Bacteria</taxon>
        <taxon>Pseudomonadati</taxon>
        <taxon>Pseudomonadota</taxon>
        <taxon>Betaproteobacteria</taxon>
        <taxon>Nitrosomonadales</taxon>
        <taxon>Usitatibacteraceae</taxon>
        <taxon>Usitatibacter</taxon>
    </lineage>
</organism>
<dbReference type="FunCoup" id="A0A6M4H8C8">
    <property type="interactions" value="224"/>
</dbReference>
<dbReference type="Pfam" id="PF02113">
    <property type="entry name" value="Peptidase_S13"/>
    <property type="match status" value="1"/>
</dbReference>
<keyword evidence="4" id="KW-0645">Protease</keyword>
<comment type="similarity">
    <text evidence="1">Belongs to the peptidase S13 family.</text>
</comment>
<reference evidence="4 5" key="1">
    <citation type="submission" date="2020-04" db="EMBL/GenBank/DDBJ databases">
        <title>Usitatibacter rugosus gen. nov., sp. nov. and Usitatibacter palustris sp. nov., novel members of Usitatibacteraceae fam. nov. within the order Nitrosomonadales isolated from soil.</title>
        <authorList>
            <person name="Huber K.J."/>
            <person name="Neumann-Schaal M."/>
            <person name="Geppert A."/>
            <person name="Luckner M."/>
            <person name="Wanner G."/>
            <person name="Overmann J."/>
        </authorList>
    </citation>
    <scope>NUCLEOTIDE SEQUENCE [LARGE SCALE GENOMIC DNA]</scope>
    <source>
        <strain evidence="4 5">Swamp67</strain>
    </source>
</reference>
<keyword evidence="3" id="KW-0732">Signal</keyword>
<keyword evidence="2 4" id="KW-0378">Hydrolase</keyword>
<keyword evidence="4" id="KW-0121">Carboxypeptidase</keyword>
<dbReference type="Gene3D" id="3.40.710.10">
    <property type="entry name" value="DD-peptidase/beta-lactamase superfamily"/>
    <property type="match status" value="2"/>
</dbReference>
<accession>A0A6M4H8C8</accession>
<feature type="signal peptide" evidence="3">
    <location>
        <begin position="1"/>
        <end position="20"/>
    </location>
</feature>
<dbReference type="EC" id="3.4.16.4" evidence="4"/>
<evidence type="ECO:0000256" key="1">
    <source>
        <dbReference type="ARBA" id="ARBA00006096"/>
    </source>
</evidence>
<name>A0A6M4H8C8_9PROT</name>
<dbReference type="Proteomes" id="UP000503096">
    <property type="component" value="Chromosome"/>
</dbReference>
<dbReference type="SUPFAM" id="SSF56601">
    <property type="entry name" value="beta-lactamase/transpeptidase-like"/>
    <property type="match status" value="1"/>
</dbReference>
<dbReference type="PANTHER" id="PTHR30023:SF0">
    <property type="entry name" value="PENICILLIN-SENSITIVE CARBOXYPEPTIDASE A"/>
    <property type="match status" value="1"/>
</dbReference>